<feature type="region of interest" description="Disordered" evidence="1">
    <location>
        <begin position="530"/>
        <end position="549"/>
    </location>
</feature>
<organism evidence="4 5">
    <name type="scientific">Arabidopsis suecica</name>
    <name type="common">Swedish thale-cress</name>
    <name type="synonym">Cardaminopsis suecica</name>
    <dbReference type="NCBI Taxonomy" id="45249"/>
    <lineage>
        <taxon>Eukaryota</taxon>
        <taxon>Viridiplantae</taxon>
        <taxon>Streptophyta</taxon>
        <taxon>Embryophyta</taxon>
        <taxon>Tracheophyta</taxon>
        <taxon>Spermatophyta</taxon>
        <taxon>Magnoliopsida</taxon>
        <taxon>eudicotyledons</taxon>
        <taxon>Gunneridae</taxon>
        <taxon>Pentapetalae</taxon>
        <taxon>rosids</taxon>
        <taxon>malvids</taxon>
        <taxon>Brassicales</taxon>
        <taxon>Brassicaceae</taxon>
        <taxon>Camelineae</taxon>
        <taxon>Arabidopsis</taxon>
    </lineage>
</organism>
<dbReference type="InterPro" id="IPR039537">
    <property type="entry name" value="Retrotran_Ty1/copia-like"/>
</dbReference>
<dbReference type="Proteomes" id="UP000694251">
    <property type="component" value="Chromosome 9"/>
</dbReference>
<keyword evidence="5" id="KW-1185">Reference proteome</keyword>
<feature type="region of interest" description="Disordered" evidence="1">
    <location>
        <begin position="19"/>
        <end position="44"/>
    </location>
</feature>
<name>A0A8T2AGL9_ARASU</name>
<dbReference type="Pfam" id="PF25597">
    <property type="entry name" value="SH3_retrovirus"/>
    <property type="match status" value="1"/>
</dbReference>
<dbReference type="EMBL" id="JAEFBJ010000009">
    <property type="protein sequence ID" value="KAG7572620.1"/>
    <property type="molecule type" value="Genomic_DNA"/>
</dbReference>
<dbReference type="PANTHER" id="PTHR42648">
    <property type="entry name" value="TRANSPOSASE, PUTATIVE-RELATED"/>
    <property type="match status" value="1"/>
</dbReference>
<evidence type="ECO:0000313" key="5">
    <source>
        <dbReference type="Proteomes" id="UP000694251"/>
    </source>
</evidence>
<accession>A0A8T2AGL9</accession>
<sequence length="549" mass="59825">MPISSQLVGFSAQVGGSIGRGGGSINPRYGSTAPRVGSIDPAPADRGGRPFFSCTHCGKKGHEVSRCYQIIGYLDSGSGSGRGRGKGHGRSIPFVAGRANNVQLSDAIGAPAHTITSIDREGGSVTLSICSQIKQYDRSTRMLIGAGDECDGVYLFRGAMVGQANSVTSLGNCELWHRRLGHPSLSTFSHLSRFVDVGSKDQFSLPCDVCARSKQPHFSFSNSNNKAEAIFHLIHCDVWGPYCTPSTCGAPLIFLQLLMITHAPFGHGLFLKVLFIKRLVSARCSKNGRVERKHRHILDVARSLRFQADLPLEFWGDCVLTACYLINRTASSVLSGKTPHEVLFQADLPLEFWGDCVLTACYLINRTASSVLSGKTPHEVLFEQSPSFDHLRVFGCLCYAHKGIVIQKKFDERASRCVFLGYLYNQKGWRVFDIDKKEYFVSRNVVFNEKFFLLATSPSVSVEPIFVAPVTPSNILAEDDCLVSSLTQTVLDERGSSMEDVEVIAESGVADVGGSIDPALQLVDPVQNTAEPAAERSIDRSGWQHDPLG</sequence>
<feature type="compositionally biased region" description="Basic and acidic residues" evidence="1">
    <location>
        <begin position="533"/>
        <end position="549"/>
    </location>
</feature>
<gene>
    <name evidence="4" type="ORF">ISN44_As09g009780</name>
</gene>
<feature type="domain" description="GAG-pre-integrase" evidence="2">
    <location>
        <begin position="153"/>
        <end position="215"/>
    </location>
</feature>
<evidence type="ECO:0000259" key="3">
    <source>
        <dbReference type="Pfam" id="PF25597"/>
    </source>
</evidence>
<dbReference type="InterPro" id="IPR057670">
    <property type="entry name" value="SH3_retrovirus"/>
</dbReference>
<dbReference type="AlphaFoldDB" id="A0A8T2AGL9"/>
<dbReference type="InterPro" id="IPR025724">
    <property type="entry name" value="GAG-pre-integrase_dom"/>
</dbReference>
<dbReference type="OrthoDB" id="1750639at2759"/>
<evidence type="ECO:0000313" key="4">
    <source>
        <dbReference type="EMBL" id="KAG7572620.1"/>
    </source>
</evidence>
<reference evidence="4 5" key="1">
    <citation type="submission" date="2020-12" db="EMBL/GenBank/DDBJ databases">
        <title>Concerted genomic and epigenomic changes stabilize Arabidopsis allopolyploids.</title>
        <authorList>
            <person name="Chen Z."/>
        </authorList>
    </citation>
    <scope>NUCLEOTIDE SEQUENCE [LARGE SCALE GENOMIC DNA]</scope>
    <source>
        <strain evidence="4">As9502</strain>
        <tissue evidence="4">Leaf</tissue>
    </source>
</reference>
<comment type="caution">
    <text evidence="4">The sequence shown here is derived from an EMBL/GenBank/DDBJ whole genome shotgun (WGS) entry which is preliminary data.</text>
</comment>
<dbReference type="Pfam" id="PF13976">
    <property type="entry name" value="gag_pre-integrs"/>
    <property type="match status" value="1"/>
</dbReference>
<evidence type="ECO:0000256" key="1">
    <source>
        <dbReference type="SAM" id="MobiDB-lite"/>
    </source>
</evidence>
<protein>
    <submittedName>
        <fullName evidence="4">GAG-pre-integrase domain</fullName>
    </submittedName>
</protein>
<dbReference type="PANTHER" id="PTHR42648:SF31">
    <property type="entry name" value="RNA-DIRECTED DNA POLYMERASE"/>
    <property type="match status" value="1"/>
</dbReference>
<feature type="domain" description="Retroviral polymerase SH3-like" evidence="3">
    <location>
        <begin position="396"/>
        <end position="452"/>
    </location>
</feature>
<proteinExistence type="predicted"/>
<evidence type="ECO:0000259" key="2">
    <source>
        <dbReference type="Pfam" id="PF13976"/>
    </source>
</evidence>